<name>R7SRX0_DICSQ</name>
<keyword evidence="1" id="KW-0732">Signal</keyword>
<accession>R7SRX0</accession>
<evidence type="ECO:0008006" key="4">
    <source>
        <dbReference type="Google" id="ProtNLM"/>
    </source>
</evidence>
<dbReference type="GeneID" id="18834534"/>
<feature type="chain" id="PRO_5004455755" description="Hydrophobin" evidence="1">
    <location>
        <begin position="23"/>
        <end position="122"/>
    </location>
</feature>
<gene>
    <name evidence="2" type="ORF">DICSQDRAFT_129322</name>
</gene>
<dbReference type="HOGENOM" id="CLU_2026663_0_0_1"/>
<dbReference type="EMBL" id="JH719446">
    <property type="protein sequence ID" value="EJF57692.1"/>
    <property type="molecule type" value="Genomic_DNA"/>
</dbReference>
<evidence type="ECO:0000313" key="3">
    <source>
        <dbReference type="Proteomes" id="UP000053319"/>
    </source>
</evidence>
<dbReference type="KEGG" id="dsq:DICSQDRAFT_129322"/>
<protein>
    <recommendedName>
        <fullName evidence="4">Hydrophobin</fullName>
    </recommendedName>
</protein>
<feature type="signal peptide" evidence="1">
    <location>
        <begin position="1"/>
        <end position="22"/>
    </location>
</feature>
<dbReference type="CDD" id="cd23507">
    <property type="entry name" value="hydrophobin_I"/>
    <property type="match status" value="1"/>
</dbReference>
<reference evidence="2 3" key="1">
    <citation type="journal article" date="2012" name="Science">
        <title>The Paleozoic origin of enzymatic lignin decomposition reconstructed from 31 fungal genomes.</title>
        <authorList>
            <person name="Floudas D."/>
            <person name="Binder M."/>
            <person name="Riley R."/>
            <person name="Barry K."/>
            <person name="Blanchette R.A."/>
            <person name="Henrissat B."/>
            <person name="Martinez A.T."/>
            <person name="Otillar R."/>
            <person name="Spatafora J.W."/>
            <person name="Yadav J.S."/>
            <person name="Aerts A."/>
            <person name="Benoit I."/>
            <person name="Boyd A."/>
            <person name="Carlson A."/>
            <person name="Copeland A."/>
            <person name="Coutinho P.M."/>
            <person name="de Vries R.P."/>
            <person name="Ferreira P."/>
            <person name="Findley K."/>
            <person name="Foster B."/>
            <person name="Gaskell J."/>
            <person name="Glotzer D."/>
            <person name="Gorecki P."/>
            <person name="Heitman J."/>
            <person name="Hesse C."/>
            <person name="Hori C."/>
            <person name="Igarashi K."/>
            <person name="Jurgens J.A."/>
            <person name="Kallen N."/>
            <person name="Kersten P."/>
            <person name="Kohler A."/>
            <person name="Kuees U."/>
            <person name="Kumar T.K.A."/>
            <person name="Kuo A."/>
            <person name="LaButti K."/>
            <person name="Larrondo L.F."/>
            <person name="Lindquist E."/>
            <person name="Ling A."/>
            <person name="Lombard V."/>
            <person name="Lucas S."/>
            <person name="Lundell T."/>
            <person name="Martin R."/>
            <person name="McLaughlin D.J."/>
            <person name="Morgenstern I."/>
            <person name="Morin E."/>
            <person name="Murat C."/>
            <person name="Nagy L.G."/>
            <person name="Nolan M."/>
            <person name="Ohm R.A."/>
            <person name="Patyshakuliyeva A."/>
            <person name="Rokas A."/>
            <person name="Ruiz-Duenas F.J."/>
            <person name="Sabat G."/>
            <person name="Salamov A."/>
            <person name="Samejima M."/>
            <person name="Schmutz J."/>
            <person name="Slot J.C."/>
            <person name="St John F."/>
            <person name="Stenlid J."/>
            <person name="Sun H."/>
            <person name="Sun S."/>
            <person name="Syed K."/>
            <person name="Tsang A."/>
            <person name="Wiebenga A."/>
            <person name="Young D."/>
            <person name="Pisabarro A."/>
            <person name="Eastwood D.C."/>
            <person name="Martin F."/>
            <person name="Cullen D."/>
            <person name="Grigoriev I.V."/>
            <person name="Hibbett D.S."/>
        </authorList>
    </citation>
    <scope>NUCLEOTIDE SEQUENCE [LARGE SCALE GENOMIC DNA]</scope>
    <source>
        <strain evidence="2 3">LYAD-421 SS1</strain>
    </source>
</reference>
<dbReference type="OrthoDB" id="2757415at2759"/>
<evidence type="ECO:0000313" key="2">
    <source>
        <dbReference type="EMBL" id="EJF57692.1"/>
    </source>
</evidence>
<sequence length="122" mass="12224">MTSTLKLALVLAAFQLGVQVLASPVGVTQPPTTASSAPPSIETIPLAQCLATVECCQSTLSLPTIPVDSLTSILPLPSGLPIPTLGPLAGFQCSAATDLDILGNQCLAGGTPLCCQLVLPGM</sequence>
<dbReference type="RefSeq" id="XP_007369542.1">
    <property type="nucleotide sequence ID" value="XM_007369480.1"/>
</dbReference>
<dbReference type="AlphaFoldDB" id="R7SRX0"/>
<dbReference type="Proteomes" id="UP000053319">
    <property type="component" value="Unassembled WGS sequence"/>
</dbReference>
<organism evidence="2 3">
    <name type="scientific">Dichomitus squalens (strain LYAD-421)</name>
    <name type="common">Western red white-rot fungus</name>
    <dbReference type="NCBI Taxonomy" id="732165"/>
    <lineage>
        <taxon>Eukaryota</taxon>
        <taxon>Fungi</taxon>
        <taxon>Dikarya</taxon>
        <taxon>Basidiomycota</taxon>
        <taxon>Agaricomycotina</taxon>
        <taxon>Agaricomycetes</taxon>
        <taxon>Polyporales</taxon>
        <taxon>Polyporaceae</taxon>
        <taxon>Dichomitus</taxon>
    </lineage>
</organism>
<proteinExistence type="predicted"/>
<evidence type="ECO:0000256" key="1">
    <source>
        <dbReference type="SAM" id="SignalP"/>
    </source>
</evidence>